<comment type="caution">
    <text evidence="2">The sequence shown here is derived from an EMBL/GenBank/DDBJ whole genome shotgun (WGS) entry which is preliminary data.</text>
</comment>
<dbReference type="Proteomes" id="UP000823388">
    <property type="component" value="Chromosome 2K"/>
</dbReference>
<keyword evidence="3" id="KW-1185">Reference proteome</keyword>
<dbReference type="EMBL" id="CM029039">
    <property type="protein sequence ID" value="KAG2640694.1"/>
    <property type="molecule type" value="Genomic_DNA"/>
</dbReference>
<gene>
    <name evidence="2" type="ORF">PVAP13_2KG114516</name>
</gene>
<sequence>MPTVASLMLKLSRDAARAARSAASAASRCAEMVRRRGSDGAAAPDPLLRRSYNHPPRFANISIPDPPPVKFPVMEADMASDEALWALYERWCKAFNQERQPDEMARRFSKFKEVVLRVDRHNKANLSSKLGINKFADRKNIELMRMKRL</sequence>
<dbReference type="Pfam" id="PF08246">
    <property type="entry name" value="Inhibitor_I29"/>
    <property type="match status" value="1"/>
</dbReference>
<reference evidence="2" key="1">
    <citation type="submission" date="2020-05" db="EMBL/GenBank/DDBJ databases">
        <title>WGS assembly of Panicum virgatum.</title>
        <authorList>
            <person name="Lovell J.T."/>
            <person name="Jenkins J."/>
            <person name="Shu S."/>
            <person name="Juenger T.E."/>
            <person name="Schmutz J."/>
        </authorList>
    </citation>
    <scope>NUCLEOTIDE SEQUENCE</scope>
    <source>
        <strain evidence="2">AP13</strain>
    </source>
</reference>
<organism evidence="2 3">
    <name type="scientific">Panicum virgatum</name>
    <name type="common">Blackwell switchgrass</name>
    <dbReference type="NCBI Taxonomy" id="38727"/>
    <lineage>
        <taxon>Eukaryota</taxon>
        <taxon>Viridiplantae</taxon>
        <taxon>Streptophyta</taxon>
        <taxon>Embryophyta</taxon>
        <taxon>Tracheophyta</taxon>
        <taxon>Spermatophyta</taxon>
        <taxon>Magnoliopsida</taxon>
        <taxon>Liliopsida</taxon>
        <taxon>Poales</taxon>
        <taxon>Poaceae</taxon>
        <taxon>PACMAD clade</taxon>
        <taxon>Panicoideae</taxon>
        <taxon>Panicodae</taxon>
        <taxon>Paniceae</taxon>
        <taxon>Panicinae</taxon>
        <taxon>Panicum</taxon>
        <taxon>Panicum sect. Hiantes</taxon>
    </lineage>
</organism>
<dbReference type="InterPro" id="IPR038765">
    <property type="entry name" value="Papain-like_cys_pep_sf"/>
</dbReference>
<dbReference type="OrthoDB" id="696293at2759"/>
<dbReference type="AlphaFoldDB" id="A0A8T0W5S2"/>
<dbReference type="SUPFAM" id="SSF54001">
    <property type="entry name" value="Cysteine proteinases"/>
    <property type="match status" value="1"/>
</dbReference>
<dbReference type="InterPro" id="IPR013201">
    <property type="entry name" value="Prot_inhib_I29"/>
</dbReference>
<accession>A0A8T0W5S2</accession>
<name>A0A8T0W5S2_PANVG</name>
<dbReference type="SMART" id="SM00848">
    <property type="entry name" value="Inhibitor_I29"/>
    <property type="match status" value="1"/>
</dbReference>
<feature type="domain" description="Cathepsin propeptide inhibitor" evidence="1">
    <location>
        <begin position="88"/>
        <end position="143"/>
    </location>
</feature>
<dbReference type="Gene3D" id="1.10.287.2250">
    <property type="match status" value="1"/>
</dbReference>
<evidence type="ECO:0000313" key="3">
    <source>
        <dbReference type="Proteomes" id="UP000823388"/>
    </source>
</evidence>
<evidence type="ECO:0000313" key="2">
    <source>
        <dbReference type="EMBL" id="KAG2640694.1"/>
    </source>
</evidence>
<protein>
    <recommendedName>
        <fullName evidence="1">Cathepsin propeptide inhibitor domain-containing protein</fullName>
    </recommendedName>
</protein>
<proteinExistence type="predicted"/>
<evidence type="ECO:0000259" key="1">
    <source>
        <dbReference type="SMART" id="SM00848"/>
    </source>
</evidence>